<dbReference type="PROSITE" id="PS51635">
    <property type="entry name" value="PNPLA"/>
    <property type="match status" value="1"/>
</dbReference>
<dbReference type="InterPro" id="IPR016035">
    <property type="entry name" value="Acyl_Trfase/lysoPLipase"/>
</dbReference>
<dbReference type="OrthoDB" id="194358at2759"/>
<evidence type="ECO:0000313" key="8">
    <source>
        <dbReference type="Proteomes" id="UP000308768"/>
    </source>
</evidence>
<keyword evidence="8" id="KW-1185">Reference proteome</keyword>
<feature type="region of interest" description="Disordered" evidence="5">
    <location>
        <begin position="961"/>
        <end position="1038"/>
    </location>
</feature>
<dbReference type="Proteomes" id="UP000308768">
    <property type="component" value="Unassembled WGS sequence"/>
</dbReference>
<dbReference type="SUPFAM" id="SSF52151">
    <property type="entry name" value="FabD/lysophospholipase-like"/>
    <property type="match status" value="1"/>
</dbReference>
<keyword evidence="2 4" id="KW-0442">Lipid degradation</keyword>
<dbReference type="GO" id="GO:0016042">
    <property type="term" value="P:lipid catabolic process"/>
    <property type="evidence" value="ECO:0007669"/>
    <property type="project" value="UniProtKB-UniRule"/>
</dbReference>
<dbReference type="PANTHER" id="PTHR24185:SF1">
    <property type="entry name" value="CALCIUM-INDEPENDENT PHOSPHOLIPASE A2-GAMMA"/>
    <property type="match status" value="1"/>
</dbReference>
<dbReference type="GO" id="GO:0016020">
    <property type="term" value="C:membrane"/>
    <property type="evidence" value="ECO:0007669"/>
    <property type="project" value="TreeGrafter"/>
</dbReference>
<dbReference type="Gene3D" id="3.40.1090.10">
    <property type="entry name" value="Cytosolic phospholipase A2 catalytic domain"/>
    <property type="match status" value="1"/>
</dbReference>
<reference evidence="7 8" key="1">
    <citation type="submission" date="2017-03" db="EMBL/GenBank/DDBJ databases">
        <title>Genomes of endolithic fungi from Antarctica.</title>
        <authorList>
            <person name="Coleine C."/>
            <person name="Masonjones S."/>
            <person name="Stajich J.E."/>
        </authorList>
    </citation>
    <scope>NUCLEOTIDE SEQUENCE [LARGE SCALE GENOMIC DNA]</scope>
    <source>
        <strain evidence="7 8">CCFEE 5187</strain>
    </source>
</reference>
<evidence type="ECO:0000256" key="1">
    <source>
        <dbReference type="ARBA" id="ARBA00022801"/>
    </source>
</evidence>
<dbReference type="GO" id="GO:0047499">
    <property type="term" value="F:calcium-independent phospholipase A2 activity"/>
    <property type="evidence" value="ECO:0007669"/>
    <property type="project" value="TreeGrafter"/>
</dbReference>
<feature type="short sequence motif" description="GXSXG" evidence="4">
    <location>
        <begin position="504"/>
        <end position="508"/>
    </location>
</feature>
<dbReference type="PANTHER" id="PTHR24185">
    <property type="entry name" value="CALCIUM-INDEPENDENT PHOSPHOLIPASE A2-GAMMA"/>
    <property type="match status" value="1"/>
</dbReference>
<feature type="compositionally biased region" description="Basic and acidic residues" evidence="5">
    <location>
        <begin position="1004"/>
        <end position="1013"/>
    </location>
</feature>
<dbReference type="GO" id="GO:0046486">
    <property type="term" value="P:glycerolipid metabolic process"/>
    <property type="evidence" value="ECO:0007669"/>
    <property type="project" value="UniProtKB-ARBA"/>
</dbReference>
<proteinExistence type="predicted"/>
<comment type="caution">
    <text evidence="7">The sequence shown here is derived from an EMBL/GenBank/DDBJ whole genome shotgun (WGS) entry which is preliminary data.</text>
</comment>
<dbReference type="STRING" id="331657.A0A4U0XS32"/>
<evidence type="ECO:0000259" key="6">
    <source>
        <dbReference type="PROSITE" id="PS51635"/>
    </source>
</evidence>
<evidence type="ECO:0000256" key="4">
    <source>
        <dbReference type="PROSITE-ProRule" id="PRU01161"/>
    </source>
</evidence>
<protein>
    <recommendedName>
        <fullName evidence="6">PNPLA domain-containing protein</fullName>
    </recommendedName>
</protein>
<evidence type="ECO:0000256" key="2">
    <source>
        <dbReference type="ARBA" id="ARBA00022963"/>
    </source>
</evidence>
<evidence type="ECO:0000256" key="5">
    <source>
        <dbReference type="SAM" id="MobiDB-lite"/>
    </source>
</evidence>
<dbReference type="Pfam" id="PF01734">
    <property type="entry name" value="Patatin"/>
    <property type="match status" value="1"/>
</dbReference>
<dbReference type="InterPro" id="IPR002641">
    <property type="entry name" value="PNPLA_dom"/>
</dbReference>
<dbReference type="GO" id="GO:0019369">
    <property type="term" value="P:arachidonate metabolic process"/>
    <property type="evidence" value="ECO:0007669"/>
    <property type="project" value="TreeGrafter"/>
</dbReference>
<evidence type="ECO:0000313" key="7">
    <source>
        <dbReference type="EMBL" id="TKA79397.1"/>
    </source>
</evidence>
<dbReference type="AlphaFoldDB" id="A0A4U0XS32"/>
<accession>A0A4U0XS32</accession>
<gene>
    <name evidence="7" type="ORF">B0A49_02614</name>
</gene>
<dbReference type="InterPro" id="IPR027417">
    <property type="entry name" value="P-loop_NTPase"/>
</dbReference>
<keyword evidence="1 4" id="KW-0378">Hydrolase</keyword>
<name>A0A4U0XS32_9PEZI</name>
<comment type="caution">
    <text evidence="4">Lacks conserved residue(s) required for the propagation of feature annotation.</text>
</comment>
<evidence type="ECO:0000256" key="3">
    <source>
        <dbReference type="ARBA" id="ARBA00023098"/>
    </source>
</evidence>
<feature type="domain" description="PNPLA" evidence="6">
    <location>
        <begin position="466"/>
        <end position="679"/>
    </location>
</feature>
<dbReference type="EMBL" id="NAJN01000101">
    <property type="protein sequence ID" value="TKA79397.1"/>
    <property type="molecule type" value="Genomic_DNA"/>
</dbReference>
<dbReference type="CDD" id="cd07199">
    <property type="entry name" value="Pat17_PNPLA8_PNPLA9_like"/>
    <property type="match status" value="1"/>
</dbReference>
<feature type="region of interest" description="Disordered" evidence="5">
    <location>
        <begin position="874"/>
        <end position="904"/>
    </location>
</feature>
<feature type="active site" description="Proton acceptor" evidence="4">
    <location>
        <position position="666"/>
    </location>
</feature>
<feature type="compositionally biased region" description="Polar residues" evidence="5">
    <location>
        <begin position="1029"/>
        <end position="1038"/>
    </location>
</feature>
<keyword evidence="3 4" id="KW-0443">Lipid metabolism</keyword>
<dbReference type="SUPFAM" id="SSF52540">
    <property type="entry name" value="P-loop containing nucleoside triphosphate hydrolases"/>
    <property type="match status" value="1"/>
</dbReference>
<organism evidence="7 8">
    <name type="scientific">Cryomyces minteri</name>
    <dbReference type="NCBI Taxonomy" id="331657"/>
    <lineage>
        <taxon>Eukaryota</taxon>
        <taxon>Fungi</taxon>
        <taxon>Dikarya</taxon>
        <taxon>Ascomycota</taxon>
        <taxon>Pezizomycotina</taxon>
        <taxon>Dothideomycetes</taxon>
        <taxon>Dothideomycetes incertae sedis</taxon>
        <taxon>Cryomyces</taxon>
    </lineage>
</organism>
<feature type="active site" description="Nucleophile" evidence="4">
    <location>
        <position position="506"/>
    </location>
</feature>
<feature type="short sequence motif" description="DGA/G" evidence="4">
    <location>
        <begin position="666"/>
        <end position="668"/>
    </location>
</feature>
<sequence length="1038" mass="116596">MASGLGAVIPHEKTDFAVAQKIEGILSAPMSDEAQAKLHKDDENTSWFGITRENSDTLMFKDYGRYPELMASTQLGRSWSSISQHMSSQGPTRDTRYPSLVSFVGQTGAGKSTLIKLIIDVNTPEEQEFATPVVGTVGQDVPTSDGVHLYLDPPTSSSETPILYADCEGLDGGEREPHSQSLSNVDSSLWDPEIATQRLVQSLSDTVYKNPTFTKYARFWKKRDRPIVTIEELILSYYSSLNWTPKPHPATGWEVVRKNQRKAALRMLLDAEDLQPYLQYAFDHFADHLDTPFDFVQASFSNSPIPLDFGGNILKLALNMMELWRNQADGSTIFQELSYMVASCNAAELFPQYLEHLDAALENFCDRHWPCEYVKPGGGERCVNVRSGHGSKGHQLRNGKVISVGDYVSRFAFETRIEEFRTNVYFRLEELLEILRDRIQEPGTVEETAAAEIHRDDVMAYFYNHAGRGRGGIRGIVELAVLQQIERAMGGKLAVQYFFDLVVGTSTGGLIALGLATQSWSVEDCTTHFEELCEKAFSRRAGSNFPFFGRLVDNYNHSRYETRPLEEALTTAFSPDVYLFGGRRINQSPGPDLKVAVTATSATGSGVVFANYNRLFINFGKVPYIFQRPEEISAELKIWEAARATSAAPKTFKPLHHEPSKQVYMDGAIYHNHPIHIADRERKLLWRGLQDEYPDMIVSIGTSFNPQSRRVQPEKMQVPRYGVVSHVKSLIKIAQDHIASSLDSEKTWDEYLSTLAPPLTHRQRFIRISPELRKDPPRIDDYQYIAVYRGTARRSVSLELGSLRTKAEKFPIAARVVDDMIRRFQFTPQKIRVKSFNPLATTEISLCFDDTEWFPISGFPRTVLRDDSTQTKLRLTSTASPGRWAGRSGSQQQRRKNWAPPDPNQIQRVATVRSYGSAAHVLGAASADEMKKSAEYLTNGPSPSELDGKEIIHELPAIVPGSGPEPLSELFVGESQPPLEREARTGAEPPPYEDQRQGGQASDAHADVERIRTYMEGFKGFLRMPPSARRSTNPQNNR</sequence>